<evidence type="ECO:0000313" key="3">
    <source>
        <dbReference type="Proteomes" id="UP000613160"/>
    </source>
</evidence>
<keyword evidence="3" id="KW-1185">Reference proteome</keyword>
<sequence length="97" mass="9820">MAMLTTLESAQACAGSAFEARTGGVVVPLVLDAVTPLGQGLREGESFSLSFSGPAAQALSQGTVALAPAGDGSEGTPVFLVPVGRQGERMFYEAVFN</sequence>
<evidence type="ECO:0000313" key="2">
    <source>
        <dbReference type="EMBL" id="GGD08907.1"/>
    </source>
</evidence>
<feature type="domain" description="DUF6916" evidence="1">
    <location>
        <begin position="6"/>
        <end position="96"/>
    </location>
</feature>
<organism evidence="2 3">
    <name type="scientific">Aureimonas glaciei</name>
    <dbReference type="NCBI Taxonomy" id="1776957"/>
    <lineage>
        <taxon>Bacteria</taxon>
        <taxon>Pseudomonadati</taxon>
        <taxon>Pseudomonadota</taxon>
        <taxon>Alphaproteobacteria</taxon>
        <taxon>Hyphomicrobiales</taxon>
        <taxon>Aurantimonadaceae</taxon>
        <taxon>Aureimonas</taxon>
    </lineage>
</organism>
<protein>
    <recommendedName>
        <fullName evidence="1">DUF6916 domain-containing protein</fullName>
    </recommendedName>
</protein>
<reference evidence="2" key="2">
    <citation type="submission" date="2020-09" db="EMBL/GenBank/DDBJ databases">
        <authorList>
            <person name="Sun Q."/>
            <person name="Zhou Y."/>
        </authorList>
    </citation>
    <scope>NUCLEOTIDE SEQUENCE</scope>
    <source>
        <strain evidence="2">CGMCC 1.15493</strain>
    </source>
</reference>
<evidence type="ECO:0000259" key="1">
    <source>
        <dbReference type="Pfam" id="PF21880"/>
    </source>
</evidence>
<reference evidence="2" key="1">
    <citation type="journal article" date="2014" name="Int. J. Syst. Evol. Microbiol.">
        <title>Complete genome sequence of Corynebacterium casei LMG S-19264T (=DSM 44701T), isolated from a smear-ripened cheese.</title>
        <authorList>
            <consortium name="US DOE Joint Genome Institute (JGI-PGF)"/>
            <person name="Walter F."/>
            <person name="Albersmeier A."/>
            <person name="Kalinowski J."/>
            <person name="Ruckert C."/>
        </authorList>
    </citation>
    <scope>NUCLEOTIDE SEQUENCE</scope>
    <source>
        <strain evidence="2">CGMCC 1.15493</strain>
    </source>
</reference>
<accession>A0A916XTI7</accession>
<dbReference type="InterPro" id="IPR054209">
    <property type="entry name" value="DUF6916"/>
</dbReference>
<proteinExistence type="predicted"/>
<dbReference type="AlphaFoldDB" id="A0A916XTI7"/>
<gene>
    <name evidence="2" type="ORF">GCM10011335_09690</name>
</gene>
<dbReference type="RefSeq" id="WP_188849450.1">
    <property type="nucleotide sequence ID" value="NZ_BMJJ01000002.1"/>
</dbReference>
<dbReference type="Proteomes" id="UP000613160">
    <property type="component" value="Unassembled WGS sequence"/>
</dbReference>
<dbReference type="EMBL" id="BMJJ01000002">
    <property type="protein sequence ID" value="GGD08907.1"/>
    <property type="molecule type" value="Genomic_DNA"/>
</dbReference>
<name>A0A916XTI7_9HYPH</name>
<dbReference type="Pfam" id="PF21880">
    <property type="entry name" value="DUF6916"/>
    <property type="match status" value="1"/>
</dbReference>
<comment type="caution">
    <text evidence="2">The sequence shown here is derived from an EMBL/GenBank/DDBJ whole genome shotgun (WGS) entry which is preliminary data.</text>
</comment>